<dbReference type="AlphaFoldDB" id="A0A556AMV0"/>
<dbReference type="InterPro" id="IPR015590">
    <property type="entry name" value="Aldehyde_DH_dom"/>
</dbReference>
<name>A0A556AMV0_9BURK</name>
<dbReference type="PROSITE" id="PS00687">
    <property type="entry name" value="ALDEHYDE_DEHYDR_GLU"/>
    <property type="match status" value="1"/>
</dbReference>
<dbReference type="CDD" id="cd07134">
    <property type="entry name" value="ALDH_AlkH-like"/>
    <property type="match status" value="1"/>
</dbReference>
<dbReference type="Gene3D" id="3.40.309.10">
    <property type="entry name" value="Aldehyde Dehydrogenase, Chain A, domain 2"/>
    <property type="match status" value="1"/>
</dbReference>
<proteinExistence type="inferred from homology"/>
<evidence type="ECO:0000256" key="1">
    <source>
        <dbReference type="ARBA" id="ARBA00009986"/>
    </source>
</evidence>
<feature type="domain" description="Aldehyde dehydrogenase" evidence="8">
    <location>
        <begin position="22"/>
        <end position="448"/>
    </location>
</feature>
<reference evidence="9 10" key="1">
    <citation type="submission" date="2019-07" db="EMBL/GenBank/DDBJ databases">
        <title>Qingshengfaniella alkalisoli gen. nov., sp. nov., isolated from saline soil.</title>
        <authorList>
            <person name="Xu L."/>
            <person name="Huang X.-X."/>
            <person name="Sun J.-Q."/>
        </authorList>
    </citation>
    <scope>NUCLEOTIDE SEQUENCE [LARGE SCALE GENOMIC DNA]</scope>
    <source>
        <strain evidence="9 10">DSM 27279</strain>
    </source>
</reference>
<evidence type="ECO:0000256" key="4">
    <source>
        <dbReference type="PIRNR" id="PIRNR036492"/>
    </source>
</evidence>
<feature type="active site" evidence="5">
    <location>
        <position position="260"/>
    </location>
</feature>
<dbReference type="InterPro" id="IPR012394">
    <property type="entry name" value="Aldehyde_DH_NAD(P)"/>
</dbReference>
<keyword evidence="3" id="KW-0520">NAD</keyword>
<comment type="similarity">
    <text evidence="1 4 7">Belongs to the aldehyde dehydrogenase family.</text>
</comment>
<dbReference type="OrthoDB" id="6187633at2"/>
<dbReference type="PIRSF" id="PIRSF036492">
    <property type="entry name" value="ALDH"/>
    <property type="match status" value="1"/>
</dbReference>
<evidence type="ECO:0000313" key="10">
    <source>
        <dbReference type="Proteomes" id="UP000318405"/>
    </source>
</evidence>
<dbReference type="InterPro" id="IPR016161">
    <property type="entry name" value="Ald_DH/histidinol_DH"/>
</dbReference>
<dbReference type="InterPro" id="IPR016163">
    <property type="entry name" value="Ald_DH_C"/>
</dbReference>
<keyword evidence="10" id="KW-1185">Reference proteome</keyword>
<dbReference type="Proteomes" id="UP000318405">
    <property type="component" value="Unassembled WGS sequence"/>
</dbReference>
<dbReference type="RefSeq" id="WP_143948669.1">
    <property type="nucleotide sequence ID" value="NZ_BAABMB010000006.1"/>
</dbReference>
<sequence length="487" mass="52714">MTPAPPPHPIVEPGMDGPACQALFDAQAATALALRSSQPRERRARIARLRDAVLAHRERWRAAFEADLRKPALEVELTELLPVVDEAHMAIARLAKWMKPRRVPPTLTTLGTRARVLYQPRGRCLIIGPWNYPLNTVLGPLVSAVAAGNTAIIKPSEFTPNVNAVIADVVREVFDPAEVALVQGGAATAESLLALPFDHIFFTGSPAIGKVVMAAAARHLASVTLELGGKSPAIVDAGADVEAAVQLLVWGKLTNAGQTCIAPDHVYVHRQVAARFARRWREVVAARFGATPPAVAASPDLGRMISVRHARRVADLLDDALARGARLIDGGQYDCAQRYVAPTLVGDVPADARLEHEEIFGPLMPMYVFDGLDPVVARINAAPKPLALYLWSRTREHIDAVTARTSSGGLCLNHCVQQYAHAGLPFGGVNQSGIGNAHGYHGFKAFSHERAFLRAAPLMPLRVFFPPYSARKLALARRLVDWLGRIR</sequence>
<protein>
    <recommendedName>
        <fullName evidence="4">Aldehyde dehydrogenase</fullName>
    </recommendedName>
</protein>
<evidence type="ECO:0000313" key="9">
    <source>
        <dbReference type="EMBL" id="TSH94195.1"/>
    </source>
</evidence>
<dbReference type="GO" id="GO:0006081">
    <property type="term" value="P:aldehyde metabolic process"/>
    <property type="evidence" value="ECO:0007669"/>
    <property type="project" value="InterPro"/>
</dbReference>
<dbReference type="InterPro" id="IPR016160">
    <property type="entry name" value="Ald_DH_CS_CYS"/>
</dbReference>
<gene>
    <name evidence="9" type="ORF">FOZ76_12850</name>
</gene>
<evidence type="ECO:0000256" key="2">
    <source>
        <dbReference type="ARBA" id="ARBA00023002"/>
    </source>
</evidence>
<dbReference type="InterPro" id="IPR016162">
    <property type="entry name" value="Ald_DH_N"/>
</dbReference>
<dbReference type="GO" id="GO:0004029">
    <property type="term" value="F:aldehyde dehydrogenase (NAD+) activity"/>
    <property type="evidence" value="ECO:0007669"/>
    <property type="project" value="TreeGrafter"/>
</dbReference>
<keyword evidence="2 4" id="KW-0560">Oxidoreductase</keyword>
<evidence type="ECO:0000256" key="5">
    <source>
        <dbReference type="PIRSR" id="PIRSR036492-1"/>
    </source>
</evidence>
<dbReference type="PROSITE" id="PS00070">
    <property type="entry name" value="ALDEHYDE_DEHYDR_CYS"/>
    <property type="match status" value="1"/>
</dbReference>
<dbReference type="EMBL" id="VLTJ01000025">
    <property type="protein sequence ID" value="TSH94195.1"/>
    <property type="molecule type" value="Genomic_DNA"/>
</dbReference>
<dbReference type="InterPro" id="IPR029510">
    <property type="entry name" value="Ald_DH_CS_GLU"/>
</dbReference>
<accession>A0A556AMV0</accession>
<dbReference type="PANTHER" id="PTHR43570:SF20">
    <property type="entry name" value="ALDEHYDE DEHYDROGENASE ALDX-RELATED"/>
    <property type="match status" value="1"/>
</dbReference>
<evidence type="ECO:0000256" key="3">
    <source>
        <dbReference type="ARBA" id="ARBA00023027"/>
    </source>
</evidence>
<evidence type="ECO:0000256" key="7">
    <source>
        <dbReference type="RuleBase" id="RU003345"/>
    </source>
</evidence>
<dbReference type="GO" id="GO:0005737">
    <property type="term" value="C:cytoplasm"/>
    <property type="evidence" value="ECO:0007669"/>
    <property type="project" value="TreeGrafter"/>
</dbReference>
<feature type="active site" evidence="5 6">
    <location>
        <position position="226"/>
    </location>
</feature>
<dbReference type="PANTHER" id="PTHR43570">
    <property type="entry name" value="ALDEHYDE DEHYDROGENASE"/>
    <property type="match status" value="1"/>
</dbReference>
<dbReference type="Pfam" id="PF00171">
    <property type="entry name" value="Aldedh"/>
    <property type="match status" value="1"/>
</dbReference>
<evidence type="ECO:0000259" key="8">
    <source>
        <dbReference type="Pfam" id="PF00171"/>
    </source>
</evidence>
<comment type="caution">
    <text evidence="9">The sequence shown here is derived from an EMBL/GenBank/DDBJ whole genome shotgun (WGS) entry which is preliminary data.</text>
</comment>
<dbReference type="Gene3D" id="3.40.605.10">
    <property type="entry name" value="Aldehyde Dehydrogenase, Chain A, domain 1"/>
    <property type="match status" value="1"/>
</dbReference>
<evidence type="ECO:0000256" key="6">
    <source>
        <dbReference type="PROSITE-ProRule" id="PRU10007"/>
    </source>
</evidence>
<organism evidence="9 10">
    <name type="scientific">Verticiella sediminum</name>
    <dbReference type="NCBI Taxonomy" id="1247510"/>
    <lineage>
        <taxon>Bacteria</taxon>
        <taxon>Pseudomonadati</taxon>
        <taxon>Pseudomonadota</taxon>
        <taxon>Betaproteobacteria</taxon>
        <taxon>Burkholderiales</taxon>
        <taxon>Alcaligenaceae</taxon>
        <taxon>Verticiella</taxon>
    </lineage>
</organism>
<dbReference type="SUPFAM" id="SSF53720">
    <property type="entry name" value="ALDH-like"/>
    <property type="match status" value="1"/>
</dbReference>